<reference evidence="2 3" key="1">
    <citation type="journal article" date="2018" name="Microbiome">
        <title>Fine metagenomic profile of the Mediterranean stratified and mixed water columns revealed by assembly and recruitment.</title>
        <authorList>
            <person name="Haro-Moreno J.M."/>
            <person name="Lopez-Perez M."/>
            <person name="De La Torre J.R."/>
            <person name="Picazo A."/>
            <person name="Camacho A."/>
            <person name="Rodriguez-Valera F."/>
        </authorList>
    </citation>
    <scope>NUCLEOTIDE SEQUENCE [LARGE SCALE GENOMIC DNA]</scope>
    <source>
        <strain evidence="2">MED-G55</strain>
    </source>
</reference>
<evidence type="ECO:0000313" key="3">
    <source>
        <dbReference type="Proteomes" id="UP000252132"/>
    </source>
</evidence>
<feature type="compositionally biased region" description="Low complexity" evidence="1">
    <location>
        <begin position="19"/>
        <end position="35"/>
    </location>
</feature>
<dbReference type="Proteomes" id="UP000252132">
    <property type="component" value="Unassembled WGS sequence"/>
</dbReference>
<comment type="caution">
    <text evidence="2">The sequence shown here is derived from an EMBL/GenBank/DDBJ whole genome shotgun (WGS) entry which is preliminary data.</text>
</comment>
<sequence>MDDEMKNSEDEAQKLADYISSDSKIGSSSPAPSIPGDDKQFEDIVRAVEILVGDKNNRHTSTQKDMGEAGKVMQAVEDNITVNNEAWAVDQILQDEETASPQMSVLEVLIRDALPDLLQDWIDKNMEPIATELIKRDALHDAVAQVWSKKMKNSS</sequence>
<protein>
    <recommendedName>
        <fullName evidence="4">DUF2497 domain-containing protein</fullName>
    </recommendedName>
</protein>
<proteinExistence type="predicted"/>
<evidence type="ECO:0000313" key="2">
    <source>
        <dbReference type="EMBL" id="RCL78107.1"/>
    </source>
</evidence>
<evidence type="ECO:0008006" key="4">
    <source>
        <dbReference type="Google" id="ProtNLM"/>
    </source>
</evidence>
<evidence type="ECO:0000256" key="1">
    <source>
        <dbReference type="SAM" id="MobiDB-lite"/>
    </source>
</evidence>
<name>A0A368E1Y9_9PROT</name>
<feature type="region of interest" description="Disordered" evidence="1">
    <location>
        <begin position="1"/>
        <end position="39"/>
    </location>
</feature>
<dbReference type="AlphaFoldDB" id="A0A368E1Y9"/>
<organism evidence="2 3">
    <name type="scientific">PS1 clade bacterium</name>
    <dbReference type="NCBI Taxonomy" id="2175152"/>
    <lineage>
        <taxon>Bacteria</taxon>
        <taxon>Pseudomonadati</taxon>
        <taxon>Pseudomonadota</taxon>
        <taxon>Alphaproteobacteria</taxon>
        <taxon>PS1 clade</taxon>
    </lineage>
</organism>
<gene>
    <name evidence="2" type="ORF">DBW69_01580</name>
</gene>
<accession>A0A368E1Y9</accession>
<feature type="compositionally biased region" description="Basic and acidic residues" evidence="1">
    <location>
        <begin position="1"/>
        <end position="14"/>
    </location>
</feature>
<dbReference type="EMBL" id="QOQF01000003">
    <property type="protein sequence ID" value="RCL78107.1"/>
    <property type="molecule type" value="Genomic_DNA"/>
</dbReference>